<dbReference type="Gene3D" id="3.40.190.10">
    <property type="entry name" value="Periplasmic binding protein-like II"/>
    <property type="match status" value="2"/>
</dbReference>
<reference evidence="3" key="1">
    <citation type="submission" date="2017-06" db="EMBL/GenBank/DDBJ databases">
        <authorList>
            <person name="Varghese N."/>
            <person name="Submissions S."/>
        </authorList>
    </citation>
    <scope>NUCLEOTIDE SEQUENCE [LARGE SCALE GENOMIC DNA]</scope>
    <source>
        <strain evidence="3">JCM 23211</strain>
    </source>
</reference>
<protein>
    <submittedName>
        <fullName evidence="2">Iron(III) transport system substrate-binding protein</fullName>
    </submittedName>
</protein>
<evidence type="ECO:0000313" key="3">
    <source>
        <dbReference type="Proteomes" id="UP000198327"/>
    </source>
</evidence>
<evidence type="ECO:0000256" key="1">
    <source>
        <dbReference type="ARBA" id="ARBA00022729"/>
    </source>
</evidence>
<keyword evidence="3" id="KW-1185">Reference proteome</keyword>
<sequence length="382" mass="40298">MLQSLRTSSSCVGRKTVVGRVLRYAVVASVTTTLILTVGCSSPAQQPAQSDGVSNSDAGGDAAWQETVQAAKSEGRVVVYLSITGVEDTLKQAWSAAYPDITLEVFRAGSAELLSRLDQEKGTATSGADAVVMADAGWYRDNAARLLPPTGPGYYERWDGTEYSYEDGKYVLVDAAPLGLVSNTDAVEELGADPIEEYEDLLQPELAGNLAFTPAQNASAALQWWYTVSDAVGGTDALEKIADLAPHPYPSLMPLVQAVAAGEQAVGAYSSLAAAYELQDQGAPIEVTVPSPAVGGGHFVSVVDWSANKNAAQVFRNWILSPAGQIALNGAGDMYTPLSIADIPEAPAEMVSIPDDMVVTDGIVTAEQQKWFDDAWTPIFEG</sequence>
<dbReference type="OrthoDB" id="3564681at2"/>
<evidence type="ECO:0000313" key="2">
    <source>
        <dbReference type="EMBL" id="SNT35906.1"/>
    </source>
</evidence>
<dbReference type="InterPro" id="IPR006059">
    <property type="entry name" value="SBP"/>
</dbReference>
<proteinExistence type="predicted"/>
<dbReference type="PANTHER" id="PTHR30006">
    <property type="entry name" value="THIAMINE-BINDING PERIPLASMIC PROTEIN-RELATED"/>
    <property type="match status" value="1"/>
</dbReference>
<dbReference type="Pfam" id="PF13416">
    <property type="entry name" value="SBP_bac_8"/>
    <property type="match status" value="1"/>
</dbReference>
<dbReference type="RefSeq" id="WP_089250336.1">
    <property type="nucleotide sequence ID" value="NZ_FZOW01000015.1"/>
</dbReference>
<dbReference type="PANTHER" id="PTHR30006:SF2">
    <property type="entry name" value="ABC TRANSPORTER SUBSTRATE-BINDING PROTEIN"/>
    <property type="match status" value="1"/>
</dbReference>
<name>A0A239LZG2_9NOCA</name>
<gene>
    <name evidence="2" type="ORF">SAMN05421642_11548</name>
</gene>
<dbReference type="Proteomes" id="UP000198327">
    <property type="component" value="Unassembled WGS sequence"/>
</dbReference>
<keyword evidence="1" id="KW-0732">Signal</keyword>
<dbReference type="EMBL" id="FZOW01000015">
    <property type="protein sequence ID" value="SNT35906.1"/>
    <property type="molecule type" value="Genomic_DNA"/>
</dbReference>
<dbReference type="SUPFAM" id="SSF53850">
    <property type="entry name" value="Periplasmic binding protein-like II"/>
    <property type="match status" value="1"/>
</dbReference>
<accession>A0A239LZG2</accession>
<dbReference type="AlphaFoldDB" id="A0A239LZG2"/>
<organism evidence="2 3">
    <name type="scientific">Rhodococcoides kyotonense</name>
    <dbReference type="NCBI Taxonomy" id="398843"/>
    <lineage>
        <taxon>Bacteria</taxon>
        <taxon>Bacillati</taxon>
        <taxon>Actinomycetota</taxon>
        <taxon>Actinomycetes</taxon>
        <taxon>Mycobacteriales</taxon>
        <taxon>Nocardiaceae</taxon>
        <taxon>Rhodococcoides</taxon>
    </lineage>
</organism>